<keyword evidence="1" id="KW-0472">Membrane</keyword>
<reference evidence="2 3" key="1">
    <citation type="submission" date="2020-08" db="EMBL/GenBank/DDBJ databases">
        <title>Genomic Encyclopedia of Type Strains, Phase IV (KMG-IV): sequencing the most valuable type-strain genomes for metagenomic binning, comparative biology and taxonomic classification.</title>
        <authorList>
            <person name="Goeker M."/>
        </authorList>
    </citation>
    <scope>NUCLEOTIDE SEQUENCE [LARGE SCALE GENOMIC DNA]</scope>
    <source>
        <strain evidence="2 3">DSM 102234</strain>
    </source>
</reference>
<dbReference type="AlphaFoldDB" id="A0A7W6H0R6"/>
<name>A0A7W6H0R6_9RHOB</name>
<keyword evidence="1" id="KW-0812">Transmembrane</keyword>
<dbReference type="EMBL" id="JACIEI010000001">
    <property type="protein sequence ID" value="MBB3992959.1"/>
    <property type="molecule type" value="Genomic_DNA"/>
</dbReference>
<evidence type="ECO:0000256" key="1">
    <source>
        <dbReference type="SAM" id="Phobius"/>
    </source>
</evidence>
<comment type="caution">
    <text evidence="2">The sequence shown here is derived from an EMBL/GenBank/DDBJ whole genome shotgun (WGS) entry which is preliminary data.</text>
</comment>
<keyword evidence="3" id="KW-1185">Reference proteome</keyword>
<organism evidence="2 3">
    <name type="scientific">Sulfitobacter undariae</name>
    <dbReference type="NCBI Taxonomy" id="1563671"/>
    <lineage>
        <taxon>Bacteria</taxon>
        <taxon>Pseudomonadati</taxon>
        <taxon>Pseudomonadota</taxon>
        <taxon>Alphaproteobacteria</taxon>
        <taxon>Rhodobacterales</taxon>
        <taxon>Roseobacteraceae</taxon>
        <taxon>Sulfitobacter</taxon>
    </lineage>
</organism>
<gene>
    <name evidence="2" type="ORF">GGR95_000578</name>
</gene>
<accession>A0A7W6H0R6</accession>
<dbReference type="Proteomes" id="UP000530268">
    <property type="component" value="Unassembled WGS sequence"/>
</dbReference>
<proteinExistence type="predicted"/>
<evidence type="ECO:0000313" key="3">
    <source>
        <dbReference type="Proteomes" id="UP000530268"/>
    </source>
</evidence>
<feature type="transmembrane region" description="Helical" evidence="1">
    <location>
        <begin position="20"/>
        <end position="44"/>
    </location>
</feature>
<protein>
    <submittedName>
        <fullName evidence="2">Flp pilus assembly protein TadG</fullName>
    </submittedName>
</protein>
<evidence type="ECO:0000313" key="2">
    <source>
        <dbReference type="EMBL" id="MBB3992959.1"/>
    </source>
</evidence>
<dbReference type="RefSeq" id="WP_184562520.1">
    <property type="nucleotide sequence ID" value="NZ_JACIEI010000001.1"/>
</dbReference>
<sequence>MFFSKLKSTLKNGFLKDEKGAVAIEAMIMIPAILLVLASIFTLYDAFRQHTMHQKAAYTIGDMVSRETMSIDNDYIDGAQGVFKTLTRSSQESSVRISILYYDEATKTFKLDWSKSRGDHQALTDSDVTNWSDRLPVLVDQERIIVVETYADYVPPFNTGLGTREISNFIFTRPRYAPQVTWTDS</sequence>
<keyword evidence="1" id="KW-1133">Transmembrane helix</keyword>